<protein>
    <submittedName>
        <fullName evidence="2">Carboxypeptidase-like regulatory domain-containing protein</fullName>
    </submittedName>
</protein>
<dbReference type="Proteomes" id="UP000601099">
    <property type="component" value="Unassembled WGS sequence"/>
</dbReference>
<feature type="signal peptide" evidence="1">
    <location>
        <begin position="1"/>
        <end position="22"/>
    </location>
</feature>
<gene>
    <name evidence="2" type="ORF">I5L79_06020</name>
</gene>
<keyword evidence="3" id="KW-1185">Reference proteome</keyword>
<dbReference type="EMBL" id="JADWYK010000003">
    <property type="protein sequence ID" value="MBG8553092.1"/>
    <property type="molecule type" value="Genomic_DNA"/>
</dbReference>
<proteinExistence type="predicted"/>
<sequence length="138" mass="14592">MHRASILFLGLGLLLAPGTLLAQQSAPEPVAASSQAVGCPIVTGTVTDEDNNPLTGATVQVPGLMDAFITNSEGHYMIMTKAPLQKNTRLKVSAGGYEAQELVLTSCEPGNVSLRVLPGTRFKRDGRIKKTTSTGKIW</sequence>
<evidence type="ECO:0000256" key="1">
    <source>
        <dbReference type="SAM" id="SignalP"/>
    </source>
</evidence>
<dbReference type="InterPro" id="IPR008969">
    <property type="entry name" value="CarboxyPept-like_regulatory"/>
</dbReference>
<comment type="caution">
    <text evidence="2">The sequence shown here is derived from an EMBL/GenBank/DDBJ whole genome shotgun (WGS) entry which is preliminary data.</text>
</comment>
<evidence type="ECO:0000313" key="2">
    <source>
        <dbReference type="EMBL" id="MBG8553092.1"/>
    </source>
</evidence>
<reference evidence="2 3" key="1">
    <citation type="submission" date="2020-11" db="EMBL/GenBank/DDBJ databases">
        <title>Hymenobacter sp.</title>
        <authorList>
            <person name="Kim M.K."/>
        </authorList>
    </citation>
    <scope>NUCLEOTIDE SEQUENCE [LARGE SCALE GENOMIC DNA]</scope>
    <source>
        <strain evidence="2 3">BT594</strain>
    </source>
</reference>
<dbReference type="RefSeq" id="WP_196954126.1">
    <property type="nucleotide sequence ID" value="NZ_JADWYK010000003.1"/>
</dbReference>
<organism evidence="2 3">
    <name type="scientific">Hymenobacter guriensis</name>
    <dbReference type="NCBI Taxonomy" id="2793065"/>
    <lineage>
        <taxon>Bacteria</taxon>
        <taxon>Pseudomonadati</taxon>
        <taxon>Bacteroidota</taxon>
        <taxon>Cytophagia</taxon>
        <taxon>Cytophagales</taxon>
        <taxon>Hymenobacteraceae</taxon>
        <taxon>Hymenobacter</taxon>
    </lineage>
</organism>
<feature type="chain" id="PRO_5045833949" evidence="1">
    <location>
        <begin position="23"/>
        <end position="138"/>
    </location>
</feature>
<accession>A0ABS0KYZ8</accession>
<name>A0ABS0KYZ8_9BACT</name>
<dbReference type="SUPFAM" id="SSF49464">
    <property type="entry name" value="Carboxypeptidase regulatory domain-like"/>
    <property type="match status" value="1"/>
</dbReference>
<dbReference type="Gene3D" id="2.60.40.1120">
    <property type="entry name" value="Carboxypeptidase-like, regulatory domain"/>
    <property type="match status" value="1"/>
</dbReference>
<keyword evidence="1" id="KW-0732">Signal</keyword>
<dbReference type="Pfam" id="PF13620">
    <property type="entry name" value="CarboxypepD_reg"/>
    <property type="match status" value="1"/>
</dbReference>
<evidence type="ECO:0000313" key="3">
    <source>
        <dbReference type="Proteomes" id="UP000601099"/>
    </source>
</evidence>